<feature type="transmembrane region" description="Helical" evidence="1">
    <location>
        <begin position="747"/>
        <end position="773"/>
    </location>
</feature>
<dbReference type="SUPFAM" id="SSF51445">
    <property type="entry name" value="(Trans)glycosidases"/>
    <property type="match status" value="1"/>
</dbReference>
<keyword evidence="1" id="KW-0812">Transmembrane</keyword>
<keyword evidence="4" id="KW-0378">Hydrolase</keyword>
<evidence type="ECO:0000259" key="3">
    <source>
        <dbReference type="Pfam" id="PF08924"/>
    </source>
</evidence>
<keyword evidence="1" id="KW-0472">Membrane</keyword>
<dbReference type="InterPro" id="IPR015020">
    <property type="entry name" value="Rv2525c-like_Glyco_Hydro-like"/>
</dbReference>
<keyword evidence="5" id="KW-1185">Reference proteome</keyword>
<name>A0A1G9SQC2_9FIRM</name>
<dbReference type="CDD" id="cd06418">
    <property type="entry name" value="GH25_BacA-like"/>
    <property type="match status" value="1"/>
</dbReference>
<sequence length="776" mass="86750">MDEKVKEAQVWLNKTYGSREGFVKVEENGRTGNAVMNALVRALQIELHMSNITGYFGEETAKNYNSKAIKKGDRDSDNNFVKILQYGLFCKGYNPSAVTGFFGDGTMEAVTKVQLDAGFSEDYITERLSAKVFKEILCSDALVLVPGGDSKIRLIQQYLNRYYGGYFDIIPCDGKYNANTNKALIYAFQISAGMDAYTANGNFGPATQELAKQNTLTVGTGKGKLVKLAKFGLYINGVRKFKENSFDCSDGNNFTETFDERMENAVKEFQKFTGMLNIDGVVDIKVWMSLFVSTGYPKRDVLACDASTQITETKAKRIYANDFRIIGRYLTGCTANGPKNLTREELSILFNQGLSVFAIYQDEKEYYNCHPDEETTVHYYNYDQGYSDAKKAVEAAEDLGIPYGEPIFFAVDYDFNDDQTTDMIIPHFQGIAKYIRDNGHKYTIGCYGPRNICTRIGNYGYAKYSFVSDMSTGYSGNKGFILPDNWVFDQIREYTQGSADGAFALDCVATSGKYNGFNHIIDRPEQQIKPSSRDVANGFCVDTLKLLGIDVDIVKFNAETEVSLPGVTVKYKATQGESISIGDGFTRAKFDIVDGKIEDKAYITATKGFKNVSEDNSMMVDASGILDFQSKVQFMVNNGYIEMGVSLLDDGTFKWFILFHKNMSIEEGLEEYVELGLEFEFDDRLSEAEVQKYRKIEEIIATQEQTEETIKMFVASTVMCISNVFNTVEKAVNEAGKVVKKYHLANYLILLIVVLIIVFAGTPAVAALTALLIEVK</sequence>
<dbReference type="Pfam" id="PF08924">
    <property type="entry name" value="Rv2525c_GlyHyd-like"/>
    <property type="match status" value="1"/>
</dbReference>
<dbReference type="OrthoDB" id="1795295at2"/>
<protein>
    <submittedName>
        <fullName evidence="4">Peptidoglycan-binding (PGRP) domain of peptidoglycan hydrolases-containing protein</fullName>
    </submittedName>
</protein>
<dbReference type="AlphaFoldDB" id="A0A1G9SQC2"/>
<dbReference type="Gene3D" id="3.20.20.80">
    <property type="entry name" value="Glycosidases"/>
    <property type="match status" value="1"/>
</dbReference>
<accession>A0A1G9SQC2</accession>
<dbReference type="Pfam" id="PF01471">
    <property type="entry name" value="PG_binding_1"/>
    <property type="match status" value="1"/>
</dbReference>
<dbReference type="InterPro" id="IPR002477">
    <property type="entry name" value="Peptidoglycan-bd-like"/>
</dbReference>
<dbReference type="InterPro" id="IPR036365">
    <property type="entry name" value="PGBD-like_sf"/>
</dbReference>
<evidence type="ECO:0000313" key="4">
    <source>
        <dbReference type="EMBL" id="SDM37564.1"/>
    </source>
</evidence>
<organism evidence="4 5">
    <name type="scientific">Lachnospira pectinoschiza</name>
    <dbReference type="NCBI Taxonomy" id="28052"/>
    <lineage>
        <taxon>Bacteria</taxon>
        <taxon>Bacillati</taxon>
        <taxon>Bacillota</taxon>
        <taxon>Clostridia</taxon>
        <taxon>Lachnospirales</taxon>
        <taxon>Lachnospiraceae</taxon>
        <taxon>Lachnospira</taxon>
    </lineage>
</organism>
<feature type="domain" description="Rv2525c-like glycoside hydrolase-like" evidence="3">
    <location>
        <begin position="317"/>
        <end position="493"/>
    </location>
</feature>
<dbReference type="InterPro" id="IPR017853">
    <property type="entry name" value="GH"/>
</dbReference>
<proteinExistence type="predicted"/>
<dbReference type="EMBL" id="FNHZ01000001">
    <property type="protein sequence ID" value="SDM37564.1"/>
    <property type="molecule type" value="Genomic_DNA"/>
</dbReference>
<reference evidence="5" key="1">
    <citation type="submission" date="2016-10" db="EMBL/GenBank/DDBJ databases">
        <authorList>
            <person name="Varghese N."/>
            <person name="Submissions S."/>
        </authorList>
    </citation>
    <scope>NUCLEOTIDE SEQUENCE [LARGE SCALE GENOMIC DNA]</scope>
    <source>
        <strain evidence="5">M83</strain>
    </source>
</reference>
<gene>
    <name evidence="4" type="ORF">SAMN05216544_0048</name>
</gene>
<dbReference type="Gene3D" id="1.10.101.10">
    <property type="entry name" value="PGBD-like superfamily/PGBD"/>
    <property type="match status" value="3"/>
</dbReference>
<keyword evidence="1" id="KW-1133">Transmembrane helix</keyword>
<evidence type="ECO:0000259" key="2">
    <source>
        <dbReference type="Pfam" id="PF01471"/>
    </source>
</evidence>
<feature type="domain" description="Peptidoglycan binding-like" evidence="2">
    <location>
        <begin position="251"/>
        <end position="288"/>
    </location>
</feature>
<evidence type="ECO:0000256" key="1">
    <source>
        <dbReference type="SAM" id="Phobius"/>
    </source>
</evidence>
<dbReference type="Proteomes" id="UP000187651">
    <property type="component" value="Unassembled WGS sequence"/>
</dbReference>
<dbReference type="RefSeq" id="WP_074520385.1">
    <property type="nucleotide sequence ID" value="NZ_FNHZ01000001.1"/>
</dbReference>
<evidence type="ECO:0000313" key="5">
    <source>
        <dbReference type="Proteomes" id="UP000187651"/>
    </source>
</evidence>
<dbReference type="SUPFAM" id="SSF47090">
    <property type="entry name" value="PGBD-like"/>
    <property type="match status" value="2"/>
</dbReference>
<dbReference type="GO" id="GO:0016787">
    <property type="term" value="F:hydrolase activity"/>
    <property type="evidence" value="ECO:0007669"/>
    <property type="project" value="UniProtKB-KW"/>
</dbReference>
<dbReference type="InterPro" id="IPR036366">
    <property type="entry name" value="PGBDSf"/>
</dbReference>